<organism evidence="4 5">
    <name type="scientific">Romanomermis culicivorax</name>
    <name type="common">Nematode worm</name>
    <dbReference type="NCBI Taxonomy" id="13658"/>
    <lineage>
        <taxon>Eukaryota</taxon>
        <taxon>Metazoa</taxon>
        <taxon>Ecdysozoa</taxon>
        <taxon>Nematoda</taxon>
        <taxon>Enoplea</taxon>
        <taxon>Dorylaimia</taxon>
        <taxon>Mermithida</taxon>
        <taxon>Mermithoidea</taxon>
        <taxon>Mermithidae</taxon>
        <taxon>Romanomermis</taxon>
    </lineage>
</organism>
<dbReference type="AlphaFoldDB" id="A0A915II63"/>
<evidence type="ECO:0000256" key="3">
    <source>
        <dbReference type="RuleBase" id="RU000363"/>
    </source>
</evidence>
<dbReference type="SUPFAM" id="SSF51735">
    <property type="entry name" value="NAD(P)-binding Rossmann-fold domains"/>
    <property type="match status" value="1"/>
</dbReference>
<dbReference type="PANTHER" id="PTHR24322">
    <property type="entry name" value="PKSB"/>
    <property type="match status" value="1"/>
</dbReference>
<dbReference type="GO" id="GO:0016616">
    <property type="term" value="F:oxidoreductase activity, acting on the CH-OH group of donors, NAD or NADP as acceptor"/>
    <property type="evidence" value="ECO:0007669"/>
    <property type="project" value="TreeGrafter"/>
</dbReference>
<keyword evidence="4" id="KW-1185">Reference proteome</keyword>
<protein>
    <submittedName>
        <fullName evidence="5">Uncharacterized protein</fullName>
    </submittedName>
</protein>
<dbReference type="InterPro" id="IPR036291">
    <property type="entry name" value="NAD(P)-bd_dom_sf"/>
</dbReference>
<dbReference type="GO" id="GO:0005811">
    <property type="term" value="C:lipid droplet"/>
    <property type="evidence" value="ECO:0007669"/>
    <property type="project" value="TreeGrafter"/>
</dbReference>
<dbReference type="Pfam" id="PF00106">
    <property type="entry name" value="adh_short"/>
    <property type="match status" value="1"/>
</dbReference>
<evidence type="ECO:0000256" key="1">
    <source>
        <dbReference type="ARBA" id="ARBA00006484"/>
    </source>
</evidence>
<dbReference type="WBParaSite" id="nRc.2.0.1.t13765-RA">
    <property type="protein sequence ID" value="nRc.2.0.1.t13765-RA"/>
    <property type="gene ID" value="nRc.2.0.1.g13765"/>
</dbReference>
<dbReference type="PRINTS" id="PR00081">
    <property type="entry name" value="GDHRDH"/>
</dbReference>
<evidence type="ECO:0000256" key="2">
    <source>
        <dbReference type="ARBA" id="ARBA00023002"/>
    </source>
</evidence>
<dbReference type="Proteomes" id="UP000887565">
    <property type="component" value="Unplaced"/>
</dbReference>
<keyword evidence="2" id="KW-0560">Oxidoreductase</keyword>
<evidence type="ECO:0000313" key="5">
    <source>
        <dbReference type="WBParaSite" id="nRc.2.0.1.t13765-RA"/>
    </source>
</evidence>
<accession>A0A915II63</accession>
<dbReference type="PRINTS" id="PR00080">
    <property type="entry name" value="SDRFAMILY"/>
</dbReference>
<dbReference type="InterPro" id="IPR002347">
    <property type="entry name" value="SDR_fam"/>
</dbReference>
<name>A0A915II63_ROMCU</name>
<reference evidence="5" key="1">
    <citation type="submission" date="2022-11" db="UniProtKB">
        <authorList>
            <consortium name="WormBaseParasite"/>
        </authorList>
    </citation>
    <scope>IDENTIFICATION</scope>
</reference>
<evidence type="ECO:0000313" key="4">
    <source>
        <dbReference type="Proteomes" id="UP000887565"/>
    </source>
</evidence>
<proteinExistence type="inferred from homology"/>
<dbReference type="PANTHER" id="PTHR24322:SF736">
    <property type="entry name" value="RETINOL DEHYDROGENASE 10"/>
    <property type="match status" value="1"/>
</dbReference>
<dbReference type="Gene3D" id="3.40.50.720">
    <property type="entry name" value="NAD(P)-binding Rossmann-like Domain"/>
    <property type="match status" value="1"/>
</dbReference>
<comment type="similarity">
    <text evidence="1 3">Belongs to the short-chain dehydrogenases/reductases (SDR) family.</text>
</comment>
<sequence>MDCTDENASLELARKVLADPSLGSVDILILSAGYLVAKPILQMKSDEIYKTLNVNLMSNFWTVRAFLPNMLETGSGHIVSICSVAAYMGLAYSTAYSSSKSGQRGFMQALNHELKTCNKSSNIKTTTIYPSFVDTPLLKNLTPSSRFLDILPVEYAAQCIVDDILWEKEEAFVPSYIPLLLLLL</sequence>
<dbReference type="OMA" id="HRIRNDC"/>